<dbReference type="InterPro" id="IPR036396">
    <property type="entry name" value="Cyt_P450_sf"/>
</dbReference>
<dbReference type="InterPro" id="IPR001128">
    <property type="entry name" value="Cyt_P450"/>
</dbReference>
<feature type="repeat" description="ARM" evidence="5">
    <location>
        <begin position="1773"/>
        <end position="1806"/>
    </location>
</feature>
<dbReference type="Gene3D" id="1.25.10.10">
    <property type="entry name" value="Leucine-rich Repeat Variant"/>
    <property type="match status" value="1"/>
</dbReference>
<organism evidence="8 9">
    <name type="scientific">Gossypium arboreum</name>
    <name type="common">Tree cotton</name>
    <name type="synonym">Gossypium nanking</name>
    <dbReference type="NCBI Taxonomy" id="29729"/>
    <lineage>
        <taxon>Eukaryota</taxon>
        <taxon>Viridiplantae</taxon>
        <taxon>Streptophyta</taxon>
        <taxon>Embryophyta</taxon>
        <taxon>Tracheophyta</taxon>
        <taxon>Spermatophyta</taxon>
        <taxon>Magnoliopsida</taxon>
        <taxon>eudicotyledons</taxon>
        <taxon>Gunneridae</taxon>
        <taxon>Pentapetalae</taxon>
        <taxon>rosids</taxon>
        <taxon>malvids</taxon>
        <taxon>Malvales</taxon>
        <taxon>Malvaceae</taxon>
        <taxon>Malvoideae</taxon>
        <taxon>Gossypium</taxon>
    </lineage>
</organism>
<evidence type="ECO:0000259" key="7">
    <source>
        <dbReference type="PROSITE" id="PS50021"/>
    </source>
</evidence>
<evidence type="ECO:0000256" key="2">
    <source>
        <dbReference type="ARBA" id="ARBA00022490"/>
    </source>
</evidence>
<reference evidence="8 9" key="1">
    <citation type="submission" date="2023-03" db="EMBL/GenBank/DDBJ databases">
        <title>WGS of Gossypium arboreum.</title>
        <authorList>
            <person name="Yu D."/>
        </authorList>
    </citation>
    <scope>NUCLEOTIDE SEQUENCE [LARGE SCALE GENOMIC DNA]</scope>
    <source>
        <tissue evidence="8">Leaf</tissue>
    </source>
</reference>
<dbReference type="Pfam" id="PF00067">
    <property type="entry name" value="p450"/>
    <property type="match status" value="1"/>
</dbReference>
<comment type="caution">
    <text evidence="8">The sequence shown here is derived from an EMBL/GenBank/DDBJ whole genome shotgun (WGS) entry which is preliminary data.</text>
</comment>
<evidence type="ECO:0000313" key="8">
    <source>
        <dbReference type="EMBL" id="KAK5792014.1"/>
    </source>
</evidence>
<dbReference type="PROSITE" id="PS50176">
    <property type="entry name" value="ARM_REPEAT"/>
    <property type="match status" value="1"/>
</dbReference>
<feature type="compositionally biased region" description="Low complexity" evidence="6">
    <location>
        <begin position="331"/>
        <end position="350"/>
    </location>
</feature>
<dbReference type="SMART" id="SM00185">
    <property type="entry name" value="ARM"/>
    <property type="match status" value="1"/>
</dbReference>
<dbReference type="Gene3D" id="1.10.418.10">
    <property type="entry name" value="Calponin-like domain"/>
    <property type="match status" value="1"/>
</dbReference>
<dbReference type="PROSITE" id="PS50021">
    <property type="entry name" value="CH"/>
    <property type="match status" value="1"/>
</dbReference>
<dbReference type="InterPro" id="IPR000048">
    <property type="entry name" value="IQ_motif_EF-hand-BS"/>
</dbReference>
<dbReference type="Proteomes" id="UP001358586">
    <property type="component" value="Chromosome 10"/>
</dbReference>
<dbReference type="InterPro" id="IPR011989">
    <property type="entry name" value="ARM-like"/>
</dbReference>
<dbReference type="InterPro" id="IPR001715">
    <property type="entry name" value="CH_dom"/>
</dbReference>
<dbReference type="CDD" id="cd23767">
    <property type="entry name" value="IQCD"/>
    <property type="match status" value="2"/>
</dbReference>
<protein>
    <recommendedName>
        <fullName evidence="7">Calponin-homology (CH) domain-containing protein</fullName>
    </recommendedName>
</protein>
<evidence type="ECO:0000313" key="9">
    <source>
        <dbReference type="Proteomes" id="UP001358586"/>
    </source>
</evidence>
<dbReference type="SUPFAM" id="SSF47576">
    <property type="entry name" value="Calponin-homology domain, CH-domain"/>
    <property type="match status" value="1"/>
</dbReference>
<feature type="domain" description="Calponin-homology (CH)" evidence="7">
    <location>
        <begin position="655"/>
        <end position="777"/>
    </location>
</feature>
<dbReference type="CDD" id="cd21223">
    <property type="entry name" value="CH_ASPM_rpt1"/>
    <property type="match status" value="1"/>
</dbReference>
<dbReference type="EMBL" id="JARKNE010000010">
    <property type="protein sequence ID" value="KAK5792014.1"/>
    <property type="molecule type" value="Genomic_DNA"/>
</dbReference>
<evidence type="ECO:0000256" key="1">
    <source>
        <dbReference type="ARBA" id="ARBA00004496"/>
    </source>
</evidence>
<dbReference type="InterPro" id="IPR000225">
    <property type="entry name" value="Armadillo"/>
</dbReference>
<dbReference type="InterPro" id="IPR027417">
    <property type="entry name" value="P-loop_NTPase"/>
</dbReference>
<dbReference type="SUPFAM" id="SSF52540">
    <property type="entry name" value="P-loop containing nucleoside triphosphate hydrolases"/>
    <property type="match status" value="2"/>
</dbReference>
<evidence type="ECO:0000256" key="6">
    <source>
        <dbReference type="SAM" id="MobiDB-lite"/>
    </source>
</evidence>
<dbReference type="PANTHER" id="PTHR22706:SF1">
    <property type="entry name" value="ASSEMBLY FACTOR FOR SPINDLE MICROTUBULES"/>
    <property type="match status" value="1"/>
</dbReference>
<accession>A0ABR0NB35</accession>
<evidence type="ECO:0000256" key="3">
    <source>
        <dbReference type="ARBA" id="ARBA00022737"/>
    </source>
</evidence>
<evidence type="ECO:0000256" key="4">
    <source>
        <dbReference type="ARBA" id="ARBA00022860"/>
    </source>
</evidence>
<dbReference type="SUPFAM" id="SSF48264">
    <property type="entry name" value="Cytochrome P450"/>
    <property type="match status" value="1"/>
</dbReference>
<dbReference type="Pfam" id="PF00612">
    <property type="entry name" value="IQ"/>
    <property type="match status" value="11"/>
</dbReference>
<dbReference type="InterPro" id="IPR016024">
    <property type="entry name" value="ARM-type_fold"/>
</dbReference>
<keyword evidence="4" id="KW-0112">Calmodulin-binding</keyword>
<dbReference type="Gene3D" id="1.20.5.190">
    <property type="match status" value="10"/>
</dbReference>
<evidence type="ECO:0000256" key="5">
    <source>
        <dbReference type="PROSITE-ProRule" id="PRU00259"/>
    </source>
</evidence>
<dbReference type="Gene3D" id="1.10.630.10">
    <property type="entry name" value="Cytochrome P450"/>
    <property type="match status" value="1"/>
</dbReference>
<dbReference type="PANTHER" id="PTHR22706">
    <property type="entry name" value="ASSEMBLY FACTOR FOR SPINDLE MICROTUBULES"/>
    <property type="match status" value="1"/>
</dbReference>
<comment type="subcellular location">
    <subcellularLocation>
        <location evidence="1">Cytoplasm</location>
    </subcellularLocation>
</comment>
<dbReference type="InterPro" id="IPR051185">
    <property type="entry name" value="ASPM"/>
</dbReference>
<dbReference type="SUPFAM" id="SSF48371">
    <property type="entry name" value="ARM repeat"/>
    <property type="match status" value="1"/>
</dbReference>
<dbReference type="Pfam" id="PF00307">
    <property type="entry name" value="CH"/>
    <property type="match status" value="1"/>
</dbReference>
<name>A0ABR0NB35_GOSAR</name>
<sequence length="1923" mass="221075">MTALIGDDHKRVRGALVSFLKPEMLKQYVGNMDEEVRNHVEMHWHGNQKVMVMPLMKTLTFNIMSSLIFGIEKGETRNNLIELLQHMMNGLMSLPINLPFTRFNRGLKASAQLRAFIKNLISERKAALEQRVADTRKDLIACLFGIGKTEPSIRMSNEEIVDNVIGVMIAGYDTSSVLITFLVRLLGMDRSVYDKIVQEQEEIAKTKTSELLTWDDLAKMKYTWRVAMETLRMNPPLLGSLRKVLKDFEYEGYTIPEGWQVIWAANMTHMIQRGSRNNRRSRHIALWHLEVERRFAPGTSLRGSKHISNLKTPKRITKNPQFFTACNETPRSSSSFRYRSRPSLVPSSSRSKAKAKLKAFQLERSQSACKEQLKEDRSLKSLAKSLTAWLNFLFQNPEFCGCDLSINGCNESNVVRVDSAWRSPKRMRALWWRGEESENVVADVSSLKYSSLRSSLKDVCSFDELKQRMQVYLSLVSCKEVFNVMTQVAKNIDGGRLTMKANCPIVTDVGIKEKATKILMSYNPIWLRIGLYIIFGGDSLISPEGDLSSVKDISFLKMIIEKQFFSHTGLAKAYAYNKKVEGLYRPGFYENLGNIILKRTLLLVLILDRAKSQTSLPLNYGIDGVDGGSPLLFTVSSGIKSSRQVLNNFLSSDVMHGEGDLLAHLVTVGYKVSHQQSALVEFDFQVSDLFLDLQDGVRLCRVIQLLRHDSSILMKIVVPSDTHKKNLANCGVALQYLREAGVMLCDEDGLKITRDDVADRDTELTLSLLWNIFVRLQLPLLIDRTTIASEISKIRGFNMDKLNVINSTNLGMLLNWIQAICENYGLKVDSFSSLVNRKAIWCLLDYYFRRELSCSNKDSHETRDEKSIMSTTDYTDAVHNFVLSQKLTAILGKFPEVLQISDLLEHNGAVSEKSVVVLLTFILSQLIVKKNVDQLNFHKMLGCNCQTLERRRHSLTRRRSASTEAIVRTDRDLDITEDATKKFKIIQAWWRDMTERNYKSVVRPAASTSSCFPARKTSIDILREKAAIVIQSHFRRFIERHNFLKMTKAIGLIQTVTRAWLTVKKNSELNKFRFAGVPEVPSVGRLVKFIGERHSFVNLRRSVFLIQHVARIWVAQRRDASCPILIKAAIVIQKCFRGWVVRSLHMIENASRKWQQKGLSNSEIEAATGIQIAWKNFVSRSLHKHTFAATKIQSHFRGWQLKRNFMKQKQAIITIQSNFRQFKCSSTFQQYKAARIENASFKYEEKSLSIGETEAASRIQIAWKNFVCRYLQKQTYAATKIQSHYRAWQLRRSFIKQKQEIIKIQSNFRRLKCWWAFQIAQKEFVCRSLQNQTFAATKIQSHFRGWQLRRSFVKQKQAIIAIQSKLRQLKCSNAFQQYKMAARSAIIIQSCVRRWIAQRRALRCRYLTVAIQRHCRGWLARKDLLKQRNAVIKIQRAIRCVICQKAFHLQKLAAIEIQRAIRGQISRKKLLGASSFCAASASSYGCNMSKGFFQSFELKLVITSVLKLQRWWRSVLLLKLRTKSAIIIQSHSRGWIAKQKAYIERHCIVLIQRHCRGWLVRKDFSLKRDSVIKIQRAIRCLICQKAFHLHKLAAIDIQRVIRGQLSRSRLLGASSFHVATAGSYNCKMSKGFFQSFELKLVITSVLKLQRWWRGVMLLKLRTKSAIIIQSHARGWIAKQKVYRKRTCIVVIQSYWKGYVARKESREQLLNLRLRMQKSAMNVDDSRRLINRLLSALSELLSMKSIRGILHNCETLDMATAHSLKCCEELVAAGAITILLKLIRAASRSIPDQQVLKHALSTLRNLARYPHLTQVLIDTPASVETILWELHRNKEEGYFIASQILKKICSNENGVITVHKFPALLKRLYNLVEELTRKAYNEKRNPRAVAVRDNTDRRLKEAVELLKLITNGYKSSKLPIAFAM</sequence>
<keyword evidence="3" id="KW-0677">Repeat</keyword>
<feature type="region of interest" description="Disordered" evidence="6">
    <location>
        <begin position="327"/>
        <end position="350"/>
    </location>
</feature>
<dbReference type="PROSITE" id="PS50096">
    <property type="entry name" value="IQ"/>
    <property type="match status" value="12"/>
</dbReference>
<proteinExistence type="predicted"/>
<keyword evidence="9" id="KW-1185">Reference proteome</keyword>
<gene>
    <name evidence="8" type="ORF">PVK06_033127</name>
</gene>
<dbReference type="InterPro" id="IPR036872">
    <property type="entry name" value="CH_dom_sf"/>
</dbReference>
<keyword evidence="2" id="KW-0963">Cytoplasm</keyword>
<dbReference type="SMART" id="SM00015">
    <property type="entry name" value="IQ"/>
    <property type="match status" value="18"/>
</dbReference>